<keyword evidence="3" id="KW-1185">Reference proteome</keyword>
<dbReference type="Proteomes" id="UP000005239">
    <property type="component" value="Unassembled WGS sequence"/>
</dbReference>
<feature type="region of interest" description="Disordered" evidence="1">
    <location>
        <begin position="922"/>
        <end position="1034"/>
    </location>
</feature>
<dbReference type="PANTHER" id="PTHR39075">
    <property type="entry name" value="FI19908P1"/>
    <property type="match status" value="1"/>
</dbReference>
<evidence type="ECO:0000256" key="1">
    <source>
        <dbReference type="SAM" id="MobiDB-lite"/>
    </source>
</evidence>
<evidence type="ECO:0000313" key="3">
    <source>
        <dbReference type="Proteomes" id="UP000005239"/>
    </source>
</evidence>
<accession>A0A8R1U8J1</accession>
<dbReference type="EnsemblMetazoa" id="PPA07469.1">
    <property type="protein sequence ID" value="PPA07469.1"/>
    <property type="gene ID" value="WBGene00097023"/>
</dbReference>
<feature type="compositionally biased region" description="Low complexity" evidence="1">
    <location>
        <begin position="769"/>
        <end position="787"/>
    </location>
</feature>
<dbReference type="OrthoDB" id="6287170at2759"/>
<feature type="compositionally biased region" description="Basic and acidic residues" evidence="1">
    <location>
        <begin position="956"/>
        <end position="970"/>
    </location>
</feature>
<proteinExistence type="predicted"/>
<feature type="region of interest" description="Disordered" evidence="1">
    <location>
        <begin position="715"/>
        <end position="797"/>
    </location>
</feature>
<feature type="compositionally biased region" description="Basic residues" evidence="1">
    <location>
        <begin position="922"/>
        <end position="942"/>
    </location>
</feature>
<dbReference type="PANTHER" id="PTHR39075:SF1">
    <property type="entry name" value="FI19908P1"/>
    <property type="match status" value="1"/>
</dbReference>
<name>A0A2A6BL45_PRIPA</name>
<protein>
    <submittedName>
        <fullName evidence="2">Uncharacterized protein</fullName>
    </submittedName>
</protein>
<reference evidence="3" key="1">
    <citation type="journal article" date="2008" name="Nat. Genet.">
        <title>The Pristionchus pacificus genome provides a unique perspective on nematode lifestyle and parasitism.</title>
        <authorList>
            <person name="Dieterich C."/>
            <person name="Clifton S.W."/>
            <person name="Schuster L.N."/>
            <person name="Chinwalla A."/>
            <person name="Delehaunty K."/>
            <person name="Dinkelacker I."/>
            <person name="Fulton L."/>
            <person name="Fulton R."/>
            <person name="Godfrey J."/>
            <person name="Minx P."/>
            <person name="Mitreva M."/>
            <person name="Roeseler W."/>
            <person name="Tian H."/>
            <person name="Witte H."/>
            <person name="Yang S.P."/>
            <person name="Wilson R.K."/>
            <person name="Sommer R.J."/>
        </authorList>
    </citation>
    <scope>NUCLEOTIDE SEQUENCE [LARGE SCALE GENOMIC DNA]</scope>
    <source>
        <strain evidence="3">PS312</strain>
    </source>
</reference>
<organism evidence="2 3">
    <name type="scientific">Pristionchus pacificus</name>
    <name type="common">Parasitic nematode worm</name>
    <dbReference type="NCBI Taxonomy" id="54126"/>
    <lineage>
        <taxon>Eukaryota</taxon>
        <taxon>Metazoa</taxon>
        <taxon>Ecdysozoa</taxon>
        <taxon>Nematoda</taxon>
        <taxon>Chromadorea</taxon>
        <taxon>Rhabditida</taxon>
        <taxon>Rhabditina</taxon>
        <taxon>Diplogasteromorpha</taxon>
        <taxon>Diplogasteroidea</taxon>
        <taxon>Neodiplogasteridae</taxon>
        <taxon>Pristionchus</taxon>
    </lineage>
</organism>
<evidence type="ECO:0000313" key="2">
    <source>
        <dbReference type="EnsemblMetazoa" id="PPA07469.1"/>
    </source>
</evidence>
<sequence length="1302" mass="139115">MFPLISIASPFLTLCRRSMRPQQHCHSALSHASAHHTTFHTTGPTKAQVAPVQTTQVASISQRELPHLPSLLIPPTSVTPKLPYPTTLPHTTMTSAAAPTEPLAVQVMRAVLSSRLPAAPDQRQAIEDALAVHDALCVRVAVGHSECEARCTRSAPVELWSVAVEEEREGGPLALPGLFLLNAVRSYVHFSQLSAWLRPASDTGGAQAPAAASYELLLAAPAAALLAPPPDAAVVEHAFPLAADASYSRRHPLGRRLLVRVSVRFVQRARPLCPTGLCLQLGRLPTDEWLLPSPLPSPTGHESLLGEACPSPALFEAAAAATNAAHHMARGAKHKASEPALYSPTGPALKHAHFGEKENEEEEGELVIELARDECVCDDTVVEVEEVEKRGDEELLVDSKDEELRMTRQKKEEEEGRKVTRRAMIMMREKEKAPLMKRERKGLRRMIGGWEECVLAGAMEEKKMPQAGYALTIVAASAPPVRLRLATASLADTRATCVARTTVSECERVRDVGQDRKMIRRRGLQVHPDGQLQMSLLNAEGTPLSCLSIPYDVREMPSGATTILRHRVRLASKAAAAASLAKAPLRYLVQLSMARDRSGRCFVAGDITVVFTTDASVDGANVEMDPTTGVARAADLLELRAETTIAPFSLKSPLVVNRFLFPPHPTADPWKKDYYSTPIQQQKQSAIRAPMSASSVLSLASTQDDDVASIEADRALVSDADEDDDDEKAKEDRVDSEEEGVTTALEIGTVAANSAKAPHPATPRRPVEAATASRAPSASAPTRRPAQLPQPPTPRPGGACMRMPHGGGGMAPPLPPFFPAPHHHRSMYGPGFNHGPFGPLGYGGPSMRPFNSLVGPLPPYLAGGMGGGLGRPPHLGGAVLPPLPPRAYMGGGPPASLAGAAGGRAGGGLYGGARVAPHHFAAAHHPHPHPGGHPHHHHHIQHQQRTFSLPSSVVAGERRRAGTPRRDSESSPRGALATSSAVSTVSSSPHTAPASLERPNYGRGASQSSGGSSGAVAGGRDASSRPPPTMASLGIGHAASSAMTSSMGIGPELTPYPLVYVSPAGSILCVLNHDVVVEMAVDRSVRIVLHDNFAAFCNARGTSSAILHPTARILHTEEYVYTKFIANNEKMAVFGEQGVLFTMSHLSEAYLVNSSAYPGASAVALDQLQFPTMDDDYTIKMFYTEAQTGPQFVALCKDIVSEATYDRRPDGSLYLHINGMLIRQSTAGDVIIDARPRQISCSPAKKSVHVRSGFIDMAVEEDERGYVKRAHKRVHVSRSGMVISDGNCITSMDHFGRIVCCN</sequence>
<reference evidence="2" key="2">
    <citation type="submission" date="2022-06" db="UniProtKB">
        <authorList>
            <consortium name="EnsemblMetazoa"/>
        </authorList>
    </citation>
    <scope>IDENTIFICATION</scope>
    <source>
        <strain evidence="2">PS312</strain>
    </source>
</reference>
<accession>A0A2A6BL45</accession>
<feature type="compositionally biased region" description="Low complexity" evidence="1">
    <location>
        <begin position="977"/>
        <end position="995"/>
    </location>
</feature>
<gene>
    <name evidence="2" type="primary">WBGene00097023</name>
</gene>